<evidence type="ECO:0000313" key="3">
    <source>
        <dbReference type="Proteomes" id="UP000000845"/>
    </source>
</evidence>
<feature type="transmembrane region" description="Helical" evidence="1">
    <location>
        <begin position="124"/>
        <end position="147"/>
    </location>
</feature>
<accession>D1AII5</accession>
<dbReference type="AlphaFoldDB" id="D1AII5"/>
<evidence type="ECO:0000313" key="2">
    <source>
        <dbReference type="EMBL" id="ACZ08569.1"/>
    </source>
</evidence>
<feature type="transmembrane region" description="Helical" evidence="1">
    <location>
        <begin position="242"/>
        <end position="264"/>
    </location>
</feature>
<dbReference type="KEGG" id="str:Sterm_1711"/>
<dbReference type="RefSeq" id="WP_012861165.1">
    <property type="nucleotide sequence ID" value="NC_013517.1"/>
</dbReference>
<dbReference type="EMBL" id="CP001739">
    <property type="protein sequence ID" value="ACZ08569.1"/>
    <property type="molecule type" value="Genomic_DNA"/>
</dbReference>
<keyword evidence="3" id="KW-1185">Reference proteome</keyword>
<gene>
    <name evidence="2" type="ordered locus">Sterm_1711</name>
</gene>
<name>D1AII5_SEBTE</name>
<proteinExistence type="predicted"/>
<feature type="transmembrane region" description="Helical" evidence="1">
    <location>
        <begin position="12"/>
        <end position="30"/>
    </location>
</feature>
<keyword evidence="1" id="KW-1133">Transmembrane helix</keyword>
<dbReference type="Proteomes" id="UP000000845">
    <property type="component" value="Chromosome"/>
</dbReference>
<dbReference type="STRING" id="526218.Sterm_1711"/>
<keyword evidence="1" id="KW-0472">Membrane</keyword>
<organism evidence="2 3">
    <name type="scientific">Sebaldella termitidis (strain ATCC 33386 / NCTC 11300)</name>
    <dbReference type="NCBI Taxonomy" id="526218"/>
    <lineage>
        <taxon>Bacteria</taxon>
        <taxon>Fusobacteriati</taxon>
        <taxon>Fusobacteriota</taxon>
        <taxon>Fusobacteriia</taxon>
        <taxon>Fusobacteriales</taxon>
        <taxon>Leptotrichiaceae</taxon>
        <taxon>Sebaldella</taxon>
    </lineage>
</organism>
<dbReference type="HOGENOM" id="CLU_1030118_0_0_0"/>
<keyword evidence="1" id="KW-0812">Transmembrane</keyword>
<protein>
    <recommendedName>
        <fullName evidence="4">Cobalt transport protein</fullName>
    </recommendedName>
</protein>
<evidence type="ECO:0000256" key="1">
    <source>
        <dbReference type="SAM" id="Phobius"/>
    </source>
</evidence>
<sequence length="270" mass="31587">MEEIIERIQDEIFLIFMLLLSFSVFMYIITEKLSFVSMFLCMTVSLAAVNKEAYLLDALGFFLLGIISFVIMLDIDMWIEMGIMEMNLRQKIVRMICMAVLAVPLFRILHTYSFINNFTLNPRSVILCFITGVFAILVLGIVPRYMLVFLSRLKPNKKITSFFIIKAMRYRMFHGMIQSKLYVRDGVGEYKFEVSNRAYKMLRNKTYVKIQMQEGLFGTYYVKNNFLGRDRLRTLKEDIPRFLTAFAVIIILMGLSIAFCHVINNYAWVG</sequence>
<evidence type="ECO:0008006" key="4">
    <source>
        <dbReference type="Google" id="ProtNLM"/>
    </source>
</evidence>
<reference evidence="3" key="1">
    <citation type="submission" date="2009-09" db="EMBL/GenBank/DDBJ databases">
        <title>The complete chromosome of Sebaldella termitidis ATCC 33386.</title>
        <authorList>
            <consortium name="US DOE Joint Genome Institute (JGI-PGF)"/>
            <person name="Lucas S."/>
            <person name="Copeland A."/>
            <person name="Lapidus A."/>
            <person name="Glavina del Rio T."/>
            <person name="Dalin E."/>
            <person name="Tice H."/>
            <person name="Bruce D."/>
            <person name="Goodwin L."/>
            <person name="Pitluck S."/>
            <person name="Kyrpides N."/>
            <person name="Mavromatis K."/>
            <person name="Ivanova N."/>
            <person name="Mikhailova N."/>
            <person name="Sims D."/>
            <person name="Meincke L."/>
            <person name="Brettin T."/>
            <person name="Detter J.C."/>
            <person name="Han C."/>
            <person name="Larimer F."/>
            <person name="Land M."/>
            <person name="Hauser L."/>
            <person name="Markowitz V."/>
            <person name="Cheng J.F."/>
            <person name="Hugenholtz P."/>
            <person name="Woyke T."/>
            <person name="Wu D."/>
            <person name="Eisen J.A."/>
        </authorList>
    </citation>
    <scope>NUCLEOTIDE SEQUENCE [LARGE SCALE GENOMIC DNA]</scope>
    <source>
        <strain evidence="3">ATCC 33386 / NCTC 11300</strain>
    </source>
</reference>
<feature type="transmembrane region" description="Helical" evidence="1">
    <location>
        <begin position="53"/>
        <end position="71"/>
    </location>
</feature>
<feature type="transmembrane region" description="Helical" evidence="1">
    <location>
        <begin position="92"/>
        <end position="112"/>
    </location>
</feature>
<reference evidence="2 3" key="2">
    <citation type="journal article" date="2010" name="Stand. Genomic Sci.">
        <title>Complete genome sequence of Sebaldella termitidis type strain (NCTC 11300).</title>
        <authorList>
            <person name="Harmon-Smith M."/>
            <person name="Celia L."/>
            <person name="Chertkov O."/>
            <person name="Lapidus A."/>
            <person name="Copeland A."/>
            <person name="Glavina Del Rio T."/>
            <person name="Nolan M."/>
            <person name="Lucas S."/>
            <person name="Tice H."/>
            <person name="Cheng J.F."/>
            <person name="Han C."/>
            <person name="Detter J.C."/>
            <person name="Bruce D."/>
            <person name="Goodwin L."/>
            <person name="Pitluck S."/>
            <person name="Pati A."/>
            <person name="Liolios K."/>
            <person name="Ivanova N."/>
            <person name="Mavromatis K."/>
            <person name="Mikhailova N."/>
            <person name="Chen A."/>
            <person name="Palaniappan K."/>
            <person name="Land M."/>
            <person name="Hauser L."/>
            <person name="Chang Y.J."/>
            <person name="Jeffries C.D."/>
            <person name="Brettin T."/>
            <person name="Goker M."/>
            <person name="Beck B."/>
            <person name="Bristow J."/>
            <person name="Eisen J.A."/>
            <person name="Markowitz V."/>
            <person name="Hugenholtz P."/>
            <person name="Kyrpides N.C."/>
            <person name="Klenk H.P."/>
            <person name="Chen F."/>
        </authorList>
    </citation>
    <scope>NUCLEOTIDE SEQUENCE [LARGE SCALE GENOMIC DNA]</scope>
    <source>
        <strain evidence="3">ATCC 33386 / NCTC 11300</strain>
    </source>
</reference>